<dbReference type="RefSeq" id="WP_256531458.1">
    <property type="nucleotide sequence ID" value="NZ_CP101824.1"/>
</dbReference>
<keyword evidence="3" id="KW-1185">Reference proteome</keyword>
<sequence>MEPIETDAAGTLYLSRSDGDRGSKGPFFGVYATRTGDDKFGWFCSACESVDTAMDAMGRIQCNECGNLRKPTEWDAAHE</sequence>
<organism evidence="2 3">
    <name type="scientific">Halovivax cerinus</name>
    <dbReference type="NCBI Taxonomy" id="1487865"/>
    <lineage>
        <taxon>Archaea</taxon>
        <taxon>Methanobacteriati</taxon>
        <taxon>Methanobacteriota</taxon>
        <taxon>Stenosarchaea group</taxon>
        <taxon>Halobacteria</taxon>
        <taxon>Halobacteriales</taxon>
        <taxon>Natrialbaceae</taxon>
        <taxon>Halovivax</taxon>
    </lineage>
</organism>
<feature type="region of interest" description="Disordered" evidence="1">
    <location>
        <begin position="1"/>
        <end position="24"/>
    </location>
</feature>
<dbReference type="InterPro" id="IPR043854">
    <property type="entry name" value="DUF5816"/>
</dbReference>
<dbReference type="AlphaFoldDB" id="A0ABD5NSH5"/>
<evidence type="ECO:0000256" key="1">
    <source>
        <dbReference type="SAM" id="MobiDB-lite"/>
    </source>
</evidence>
<gene>
    <name evidence="2" type="ORF">ACFOUR_16855</name>
</gene>
<evidence type="ECO:0000313" key="2">
    <source>
        <dbReference type="EMBL" id="MFC3960031.1"/>
    </source>
</evidence>
<dbReference type="GeneID" id="73904199"/>
<dbReference type="Pfam" id="PF19133">
    <property type="entry name" value="DUF5816"/>
    <property type="match status" value="1"/>
</dbReference>
<dbReference type="Proteomes" id="UP001595846">
    <property type="component" value="Unassembled WGS sequence"/>
</dbReference>
<accession>A0ABD5NSH5</accession>
<name>A0ABD5NSH5_9EURY</name>
<comment type="caution">
    <text evidence="2">The sequence shown here is derived from an EMBL/GenBank/DDBJ whole genome shotgun (WGS) entry which is preliminary data.</text>
</comment>
<protein>
    <submittedName>
        <fullName evidence="2">DUF5816 domain-containing protein</fullName>
    </submittedName>
</protein>
<evidence type="ECO:0000313" key="3">
    <source>
        <dbReference type="Proteomes" id="UP001595846"/>
    </source>
</evidence>
<proteinExistence type="predicted"/>
<reference evidence="2 3" key="1">
    <citation type="journal article" date="2019" name="Int. J. Syst. Evol. Microbiol.">
        <title>The Global Catalogue of Microorganisms (GCM) 10K type strain sequencing project: providing services to taxonomists for standard genome sequencing and annotation.</title>
        <authorList>
            <consortium name="The Broad Institute Genomics Platform"/>
            <consortium name="The Broad Institute Genome Sequencing Center for Infectious Disease"/>
            <person name="Wu L."/>
            <person name="Ma J."/>
        </authorList>
    </citation>
    <scope>NUCLEOTIDE SEQUENCE [LARGE SCALE GENOMIC DNA]</scope>
    <source>
        <strain evidence="2 3">IBRC-M 10256</strain>
    </source>
</reference>
<dbReference type="EMBL" id="JBHSAQ010000014">
    <property type="protein sequence ID" value="MFC3960031.1"/>
    <property type="molecule type" value="Genomic_DNA"/>
</dbReference>